<dbReference type="RefSeq" id="WP_136990332.1">
    <property type="nucleotide sequence ID" value="NZ_SZPQ01000015.1"/>
</dbReference>
<evidence type="ECO:0000313" key="2">
    <source>
        <dbReference type="Proteomes" id="UP000305202"/>
    </source>
</evidence>
<proteinExistence type="predicted"/>
<keyword evidence="2" id="KW-1185">Reference proteome</keyword>
<sequence>MATILKNLLTSHGAFPSLLTLEHITLISGMSELEKYIKRGRILAQKLNIIIQITPALTSEHIRDRHPEWFANYYPDPTSHEFVNEAVQPFFRDAHEIQLINNERIYSLISLLIKLRKMINRSRTKRFGTAIPAIYINLGRVLLNDLGVNVFVEQYKLLPDAGDKIRAIITEYSLWTGVSNDVFLQCYFDIILDVESLRHLATWFLP</sequence>
<gene>
    <name evidence="1" type="ORF">FCN80_11670</name>
</gene>
<organism evidence="1 2">
    <name type="scientific">Martelella alba</name>
    <dbReference type="NCBI Taxonomy" id="2590451"/>
    <lineage>
        <taxon>Bacteria</taxon>
        <taxon>Pseudomonadati</taxon>
        <taxon>Pseudomonadota</taxon>
        <taxon>Alphaproteobacteria</taxon>
        <taxon>Hyphomicrobiales</taxon>
        <taxon>Aurantimonadaceae</taxon>
        <taxon>Martelella</taxon>
    </lineage>
</organism>
<accession>A0ABY2SKR2</accession>
<protein>
    <submittedName>
        <fullName evidence="1">Uncharacterized protein</fullName>
    </submittedName>
</protein>
<name>A0ABY2SKR2_9HYPH</name>
<dbReference type="Proteomes" id="UP000305202">
    <property type="component" value="Unassembled WGS sequence"/>
</dbReference>
<evidence type="ECO:0000313" key="1">
    <source>
        <dbReference type="EMBL" id="TKI06164.1"/>
    </source>
</evidence>
<reference evidence="1 2" key="1">
    <citation type="submission" date="2019-04" db="EMBL/GenBank/DDBJ databases">
        <authorList>
            <person name="Li M."/>
            <person name="Gao C."/>
        </authorList>
    </citation>
    <scope>NUCLEOTIDE SEQUENCE [LARGE SCALE GENOMIC DNA]</scope>
    <source>
        <strain evidence="1 2">BGMRC 2031</strain>
    </source>
</reference>
<dbReference type="EMBL" id="SZPQ01000015">
    <property type="protein sequence ID" value="TKI06164.1"/>
    <property type="molecule type" value="Genomic_DNA"/>
</dbReference>
<comment type="caution">
    <text evidence="1">The sequence shown here is derived from an EMBL/GenBank/DDBJ whole genome shotgun (WGS) entry which is preliminary data.</text>
</comment>